<dbReference type="HAMAP" id="MF_00057">
    <property type="entry name" value="KdsB"/>
    <property type="match status" value="1"/>
</dbReference>
<dbReference type="NCBIfam" id="NF009905">
    <property type="entry name" value="PRK13368.1"/>
    <property type="match status" value="1"/>
</dbReference>
<dbReference type="GO" id="GO:0008690">
    <property type="term" value="F:3-deoxy-manno-octulosonate cytidylyltransferase activity"/>
    <property type="evidence" value="ECO:0007669"/>
    <property type="project" value="UniProtKB-UniRule"/>
</dbReference>
<dbReference type="Proteomes" id="UP001164472">
    <property type="component" value="Chromosome"/>
</dbReference>
<organism evidence="6 7">
    <name type="scientific">Alkalimarinus sediminis</name>
    <dbReference type="NCBI Taxonomy" id="1632866"/>
    <lineage>
        <taxon>Bacteria</taxon>
        <taxon>Pseudomonadati</taxon>
        <taxon>Pseudomonadota</taxon>
        <taxon>Gammaproteobacteria</taxon>
        <taxon>Alteromonadales</taxon>
        <taxon>Alteromonadaceae</taxon>
        <taxon>Alkalimarinus</taxon>
    </lineage>
</organism>
<dbReference type="NCBIfam" id="TIGR00466">
    <property type="entry name" value="kdsB"/>
    <property type="match status" value="1"/>
</dbReference>
<dbReference type="SUPFAM" id="SSF53448">
    <property type="entry name" value="Nucleotide-diphospho-sugar transferases"/>
    <property type="match status" value="1"/>
</dbReference>
<dbReference type="NCBIfam" id="NF003952">
    <property type="entry name" value="PRK05450.1-5"/>
    <property type="match status" value="1"/>
</dbReference>
<accession>A0A9E8HK42</accession>
<comment type="subcellular location">
    <subcellularLocation>
        <location evidence="5">Cytoplasm</location>
    </subcellularLocation>
    <subcellularLocation>
        <location evidence="1">Membrane</location>
    </subcellularLocation>
</comment>
<comment type="function">
    <text evidence="5">Activates KDO (a required 8-carbon sugar) for incorporation into bacterial lipopolysaccharide in Gram-negative bacteria.</text>
</comment>
<dbReference type="PANTHER" id="PTHR42866:SF2">
    <property type="entry name" value="3-DEOXY-MANNO-OCTULOSONATE CYTIDYLYLTRANSFERASE, MITOCHONDRIAL"/>
    <property type="match status" value="1"/>
</dbReference>
<dbReference type="FunFam" id="3.90.550.10:FF:000011">
    <property type="entry name" value="3-deoxy-manno-octulosonate cytidylyltransferase"/>
    <property type="match status" value="1"/>
</dbReference>
<dbReference type="GO" id="GO:0016020">
    <property type="term" value="C:membrane"/>
    <property type="evidence" value="ECO:0007669"/>
    <property type="project" value="UniProtKB-SubCell"/>
</dbReference>
<dbReference type="KEGG" id="asem:NNL22_06055"/>
<dbReference type="GO" id="GO:0009103">
    <property type="term" value="P:lipopolysaccharide biosynthetic process"/>
    <property type="evidence" value="ECO:0007669"/>
    <property type="project" value="UniProtKB-UniRule"/>
</dbReference>
<dbReference type="EC" id="2.7.7.38" evidence="5"/>
<comment type="catalytic activity">
    <reaction evidence="5">
        <text>3-deoxy-alpha-D-manno-oct-2-ulosonate + CTP = CMP-3-deoxy-beta-D-manno-octulosonate + diphosphate</text>
        <dbReference type="Rhea" id="RHEA:23448"/>
        <dbReference type="ChEBI" id="CHEBI:33019"/>
        <dbReference type="ChEBI" id="CHEBI:37563"/>
        <dbReference type="ChEBI" id="CHEBI:85986"/>
        <dbReference type="ChEBI" id="CHEBI:85987"/>
        <dbReference type="EC" id="2.7.7.38"/>
    </reaction>
</comment>
<dbReference type="PANTHER" id="PTHR42866">
    <property type="entry name" value="3-DEOXY-MANNO-OCTULOSONATE CYTIDYLYLTRANSFERASE"/>
    <property type="match status" value="1"/>
</dbReference>
<dbReference type="InterPro" id="IPR004528">
    <property type="entry name" value="KdsB"/>
</dbReference>
<dbReference type="GO" id="GO:0005829">
    <property type="term" value="C:cytosol"/>
    <property type="evidence" value="ECO:0007669"/>
    <property type="project" value="TreeGrafter"/>
</dbReference>
<dbReference type="NCBIfam" id="NF003950">
    <property type="entry name" value="PRK05450.1-3"/>
    <property type="match status" value="1"/>
</dbReference>
<evidence type="ECO:0000313" key="7">
    <source>
        <dbReference type="Proteomes" id="UP001164472"/>
    </source>
</evidence>
<sequence>MSFSVVIPARYASSRLPGKPLLDIAGKPMIQHVYEQACLSEAQEVIVATDDKRIKEVCEGFDAKVVMTSPDHPSGTDRLEEVVTQLGYYLDDIVVNVQGDEPLIPPRIINQVAHNLAAEQSASIATLCEDIHDIESVVNPNVVKVVFDEKGLASYFSRAPIPWARDHFGGQTDICKKGMPDGVNYYRHIGIYAYRVKFLKAYVKWDPCPLELAECLEQLRALWNGEKIHVSIADEQPPAGVDTQEDLDRVREIIQQREQKG</sequence>
<keyword evidence="3 5" id="KW-0548">Nucleotidyltransferase</keyword>
<name>A0A9E8HK42_9ALTE</name>
<dbReference type="EMBL" id="CP101527">
    <property type="protein sequence ID" value="UZW76138.1"/>
    <property type="molecule type" value="Genomic_DNA"/>
</dbReference>
<evidence type="ECO:0000256" key="5">
    <source>
        <dbReference type="HAMAP-Rule" id="MF_00057"/>
    </source>
</evidence>
<dbReference type="Pfam" id="PF02348">
    <property type="entry name" value="CTP_transf_3"/>
    <property type="match status" value="1"/>
</dbReference>
<dbReference type="Gene3D" id="3.90.550.10">
    <property type="entry name" value="Spore Coat Polysaccharide Biosynthesis Protein SpsA, Chain A"/>
    <property type="match status" value="1"/>
</dbReference>
<keyword evidence="7" id="KW-1185">Reference proteome</keyword>
<dbReference type="RefSeq" id="WP_251811954.1">
    <property type="nucleotide sequence ID" value="NZ_CP101527.1"/>
</dbReference>
<comment type="similarity">
    <text evidence="5">Belongs to the KdsB family.</text>
</comment>
<dbReference type="InterPro" id="IPR003329">
    <property type="entry name" value="Cytidylyl_trans"/>
</dbReference>
<reference evidence="6" key="1">
    <citation type="submission" date="2022-07" db="EMBL/GenBank/DDBJ databases">
        <title>Alkalimarinus sp. nov., isolated from gut of a Alitta virens.</title>
        <authorList>
            <person name="Yang A.I."/>
            <person name="Shin N.-R."/>
        </authorList>
    </citation>
    <scope>NUCLEOTIDE SEQUENCE</scope>
    <source>
        <strain evidence="6">FA028</strain>
    </source>
</reference>
<dbReference type="AlphaFoldDB" id="A0A9E8HK42"/>
<keyword evidence="5" id="KW-0963">Cytoplasm</keyword>
<evidence type="ECO:0000256" key="2">
    <source>
        <dbReference type="ARBA" id="ARBA00022679"/>
    </source>
</evidence>
<dbReference type="InterPro" id="IPR029044">
    <property type="entry name" value="Nucleotide-diphossugar_trans"/>
</dbReference>
<evidence type="ECO:0000313" key="6">
    <source>
        <dbReference type="EMBL" id="UZW76138.1"/>
    </source>
</evidence>
<comment type="pathway">
    <text evidence="5">Nucleotide-sugar biosynthesis; CMP-3-deoxy-D-manno-octulosonate biosynthesis; CMP-3-deoxy-D-manno-octulosonate from 3-deoxy-D-manno-octulosonate and CTP: step 1/1.</text>
</comment>
<keyword evidence="4 5" id="KW-0448">Lipopolysaccharide biosynthesis</keyword>
<evidence type="ECO:0000256" key="3">
    <source>
        <dbReference type="ARBA" id="ARBA00022695"/>
    </source>
</evidence>
<keyword evidence="2 5" id="KW-0808">Transferase</keyword>
<protein>
    <recommendedName>
        <fullName evidence="5">3-deoxy-manno-octulosonate cytidylyltransferase</fullName>
        <ecNumber evidence="5">2.7.7.38</ecNumber>
    </recommendedName>
    <alternativeName>
        <fullName evidence="5">CMP-2-keto-3-deoxyoctulosonic acid synthase</fullName>
        <shortName evidence="5">CKS</shortName>
        <shortName evidence="5">CMP-KDO synthase</shortName>
    </alternativeName>
</protein>
<gene>
    <name evidence="5 6" type="primary">kdsB</name>
    <name evidence="6" type="ORF">NNL22_06055</name>
</gene>
<evidence type="ECO:0000256" key="1">
    <source>
        <dbReference type="ARBA" id="ARBA00004370"/>
    </source>
</evidence>
<proteinExistence type="inferred from homology"/>
<dbReference type="CDD" id="cd02517">
    <property type="entry name" value="CMP-KDO-Synthetase"/>
    <property type="match status" value="1"/>
</dbReference>
<evidence type="ECO:0000256" key="4">
    <source>
        <dbReference type="ARBA" id="ARBA00022985"/>
    </source>
</evidence>
<dbReference type="GO" id="GO:0033468">
    <property type="term" value="P:CMP-keto-3-deoxy-D-manno-octulosonic acid biosynthetic process"/>
    <property type="evidence" value="ECO:0007669"/>
    <property type="project" value="UniProtKB-UniRule"/>
</dbReference>